<dbReference type="InterPro" id="IPR023606">
    <property type="entry name" value="CoA-Trfase_III_dom_1_sf"/>
</dbReference>
<dbReference type="EMBL" id="JAVRES010000001">
    <property type="protein sequence ID" value="MDT0433135.1"/>
    <property type="molecule type" value="Genomic_DNA"/>
</dbReference>
<protein>
    <submittedName>
        <fullName evidence="1">CaiB/BaiF CoA-transferase family protein</fullName>
    </submittedName>
</protein>
<evidence type="ECO:0000313" key="2">
    <source>
        <dbReference type="Proteomes" id="UP001183535"/>
    </source>
</evidence>
<dbReference type="InterPro" id="IPR044855">
    <property type="entry name" value="CoA-Trfase_III_dom3_sf"/>
</dbReference>
<comment type="caution">
    <text evidence="1">The sequence shown here is derived from an EMBL/GenBank/DDBJ whole genome shotgun (WGS) entry which is preliminary data.</text>
</comment>
<dbReference type="Gene3D" id="3.30.1540.10">
    <property type="entry name" value="formyl-coa transferase, domain 3"/>
    <property type="match status" value="1"/>
</dbReference>
<dbReference type="InterPro" id="IPR050509">
    <property type="entry name" value="CoA-transferase_III"/>
</dbReference>
<keyword evidence="2" id="KW-1185">Reference proteome</keyword>
<organism evidence="1 2">
    <name type="scientific">Streptomyces doudnae</name>
    <dbReference type="NCBI Taxonomy" id="3075536"/>
    <lineage>
        <taxon>Bacteria</taxon>
        <taxon>Bacillati</taxon>
        <taxon>Actinomycetota</taxon>
        <taxon>Actinomycetes</taxon>
        <taxon>Kitasatosporales</taxon>
        <taxon>Streptomycetaceae</taxon>
        <taxon>Streptomyces</taxon>
    </lineage>
</organism>
<dbReference type="InterPro" id="IPR003673">
    <property type="entry name" value="CoA-Trfase_fam_III"/>
</dbReference>
<proteinExistence type="predicted"/>
<dbReference type="AlphaFoldDB" id="A0ABD5EEX6"/>
<reference evidence="2" key="1">
    <citation type="submission" date="2023-07" db="EMBL/GenBank/DDBJ databases">
        <title>30 novel species of actinomycetes from the DSMZ collection.</title>
        <authorList>
            <person name="Nouioui I."/>
        </authorList>
    </citation>
    <scope>NUCLEOTIDE SEQUENCE [LARGE SCALE GENOMIC DNA]</scope>
    <source>
        <strain evidence="2">DSM 41981</strain>
    </source>
</reference>
<name>A0ABD5EEX6_9ACTN</name>
<evidence type="ECO:0000313" key="1">
    <source>
        <dbReference type="EMBL" id="MDT0433135.1"/>
    </source>
</evidence>
<dbReference type="Gene3D" id="3.40.50.10540">
    <property type="entry name" value="Crotonobetainyl-coa:carnitine coa-transferase, domain 1"/>
    <property type="match status" value="1"/>
</dbReference>
<dbReference type="PANTHER" id="PTHR48228">
    <property type="entry name" value="SUCCINYL-COA--D-CITRAMALATE COA-TRANSFERASE"/>
    <property type="match status" value="1"/>
</dbReference>
<gene>
    <name evidence="1" type="ORF">RM877_00355</name>
</gene>
<dbReference type="Proteomes" id="UP001183535">
    <property type="component" value="Unassembled WGS sequence"/>
</dbReference>
<dbReference type="Pfam" id="PF02515">
    <property type="entry name" value="CoA_transf_3"/>
    <property type="match status" value="1"/>
</dbReference>
<accession>A0ABD5EEX6</accession>
<dbReference type="PANTHER" id="PTHR48228:SF5">
    <property type="entry name" value="ALPHA-METHYLACYL-COA RACEMASE"/>
    <property type="match status" value="1"/>
</dbReference>
<dbReference type="SUPFAM" id="SSF89796">
    <property type="entry name" value="CoA-transferase family III (CaiB/BaiF)"/>
    <property type="match status" value="1"/>
</dbReference>
<sequence length="378" mass="39044">MTTATTPERGPLTGVRVIELAGIGPGPFAAMLLADLGADVVRVDRPGGPGLGIDPAHDVTNRNKRSVVVDLKAPGGAARVLGLAVRADILVEGYRPGVAERLGVGPGACHARNPRLVYGRMTGWGQDGPLAPRAGHDIAYIAVTGALGLIGRPGEPPPAPANLLGDYAGGSLYLVVGVLAALHHARVSGAGQVVDAAVVDGTAHLASMIHGMVAAGAWQDRRGANLLDGGCPYYGTYETADGGHMAVGALEPRFYDLFVTLLGLPEHAGARTDVTRWPALREAVAARFRTRTRDAWTAVFEGTDACVAPVLSLREAPDHPHLAARATFTHHGGLTQPAPAPRFSATPTAVRTGPALPGADTAAVARDWDVPELTEGQE</sequence>
<dbReference type="RefSeq" id="WP_093824030.1">
    <property type="nucleotide sequence ID" value="NZ_JAVRES010000001.1"/>
</dbReference>